<protein>
    <submittedName>
        <fullName evidence="5">Trypsin-like peptidase domain-containing protein</fullName>
    </submittedName>
</protein>
<dbReference type="PRINTS" id="PR00834">
    <property type="entry name" value="PROTEASES2C"/>
</dbReference>
<feature type="region of interest" description="Disordered" evidence="3">
    <location>
        <begin position="104"/>
        <end position="138"/>
    </location>
</feature>
<dbReference type="InterPro" id="IPR009003">
    <property type="entry name" value="Peptidase_S1_PA"/>
</dbReference>
<dbReference type="EMBL" id="CP060696">
    <property type="protein sequence ID" value="QNO19379.1"/>
    <property type="molecule type" value="Genomic_DNA"/>
</dbReference>
<dbReference type="AlphaFoldDB" id="A0A7G9WL17"/>
<evidence type="ECO:0000313" key="6">
    <source>
        <dbReference type="Proteomes" id="UP000516046"/>
    </source>
</evidence>
<organism evidence="5 6">
    <name type="scientific">Caproicibacterium amylolyticum</name>
    <dbReference type="NCBI Taxonomy" id="2766537"/>
    <lineage>
        <taxon>Bacteria</taxon>
        <taxon>Bacillati</taxon>
        <taxon>Bacillota</taxon>
        <taxon>Clostridia</taxon>
        <taxon>Eubacteriales</taxon>
        <taxon>Oscillospiraceae</taxon>
        <taxon>Caproicibacterium</taxon>
    </lineage>
</organism>
<dbReference type="GO" id="GO:0004252">
    <property type="term" value="F:serine-type endopeptidase activity"/>
    <property type="evidence" value="ECO:0007669"/>
    <property type="project" value="InterPro"/>
</dbReference>
<evidence type="ECO:0000256" key="3">
    <source>
        <dbReference type="SAM" id="MobiDB-lite"/>
    </source>
</evidence>
<keyword evidence="1" id="KW-0645">Protease</keyword>
<dbReference type="KEGG" id="caml:H6X83_00815"/>
<dbReference type="InterPro" id="IPR036034">
    <property type="entry name" value="PDZ_sf"/>
</dbReference>
<feature type="compositionally biased region" description="Low complexity" evidence="3">
    <location>
        <begin position="122"/>
        <end position="131"/>
    </location>
</feature>
<proteinExistence type="predicted"/>
<dbReference type="PANTHER" id="PTHR43343">
    <property type="entry name" value="PEPTIDASE S12"/>
    <property type="match status" value="1"/>
</dbReference>
<dbReference type="GO" id="GO:0006508">
    <property type="term" value="P:proteolysis"/>
    <property type="evidence" value="ECO:0007669"/>
    <property type="project" value="UniProtKB-KW"/>
</dbReference>
<evidence type="ECO:0000259" key="4">
    <source>
        <dbReference type="Pfam" id="PF13180"/>
    </source>
</evidence>
<keyword evidence="2" id="KW-0378">Hydrolase</keyword>
<reference evidence="5 6" key="1">
    <citation type="submission" date="2020-08" db="EMBL/GenBank/DDBJ databases">
        <authorList>
            <person name="Ren C."/>
            <person name="Gu Y."/>
            <person name="Xu Y."/>
        </authorList>
    </citation>
    <scope>NUCLEOTIDE SEQUENCE [LARGE SCALE GENOMIC DNA]</scope>
    <source>
        <strain evidence="5 6">LBM18003</strain>
    </source>
</reference>
<dbReference type="Pfam" id="PF13180">
    <property type="entry name" value="PDZ_2"/>
    <property type="match status" value="1"/>
</dbReference>
<evidence type="ECO:0000256" key="1">
    <source>
        <dbReference type="ARBA" id="ARBA00022670"/>
    </source>
</evidence>
<feature type="domain" description="PDZ" evidence="4">
    <location>
        <begin position="318"/>
        <end position="408"/>
    </location>
</feature>
<dbReference type="SUPFAM" id="SSF50156">
    <property type="entry name" value="PDZ domain-like"/>
    <property type="match status" value="1"/>
</dbReference>
<dbReference type="Proteomes" id="UP000516046">
    <property type="component" value="Chromosome"/>
</dbReference>
<dbReference type="SUPFAM" id="SSF50494">
    <property type="entry name" value="Trypsin-like serine proteases"/>
    <property type="match status" value="1"/>
</dbReference>
<dbReference type="Gene3D" id="2.40.10.120">
    <property type="match status" value="1"/>
</dbReference>
<accession>A0A7G9WL17</accession>
<dbReference type="PANTHER" id="PTHR43343:SF3">
    <property type="entry name" value="PROTEASE DO-LIKE 8, CHLOROPLASTIC"/>
    <property type="match status" value="1"/>
</dbReference>
<keyword evidence="6" id="KW-1185">Reference proteome</keyword>
<sequence>MISACSIGVFVALVNNGVVQFGSNGSGNSAFAITKMIGSSSSAAASTASGSGKVLTKQQVSEKVIPSVVLVQNYQNTSSGLDFSGTSTQQNGSAYDDTSYFGGYGQDGGTQQNGRQSGGTSSGSTSEESGSLSPAGEGSGVITSSDGYIMTNAHVVESASALKVVLNNGKSYEAKLIGSDTVTDLALIKINATGLTAAEFGDSSNLKIGDEVVAIGNPGGSELVSSATFGNVSALNRTITDENGYSRECIQTDAAINPGNSGGALVNMYGQVVGINSSKLTQVGGTSAEGLGFAIPINDAQPIISSLKQYGYVKDRAVLGISGRMIDSVTARIYGLSSTGFVIQKITSTELTKAGVTVGDMITKIDDTTVASSGTITSIVSKKKAGDTVKLTLLSLQTGKTTTVSVKLTAQTGKSA</sequence>
<dbReference type="InterPro" id="IPR001478">
    <property type="entry name" value="PDZ"/>
</dbReference>
<dbReference type="InterPro" id="IPR051201">
    <property type="entry name" value="Chloro_Bact_Ser_Proteases"/>
</dbReference>
<name>A0A7G9WL17_9FIRM</name>
<evidence type="ECO:0000256" key="2">
    <source>
        <dbReference type="ARBA" id="ARBA00022801"/>
    </source>
</evidence>
<dbReference type="Gene3D" id="2.30.42.10">
    <property type="match status" value="1"/>
</dbReference>
<dbReference type="Pfam" id="PF13365">
    <property type="entry name" value="Trypsin_2"/>
    <property type="match status" value="1"/>
</dbReference>
<dbReference type="InterPro" id="IPR001940">
    <property type="entry name" value="Peptidase_S1C"/>
</dbReference>
<evidence type="ECO:0000313" key="5">
    <source>
        <dbReference type="EMBL" id="QNO19379.1"/>
    </source>
</evidence>
<gene>
    <name evidence="5" type="ORF">H6X83_00815</name>
</gene>